<dbReference type="Proteomes" id="UP000237347">
    <property type="component" value="Unassembled WGS sequence"/>
</dbReference>
<evidence type="ECO:0000313" key="2">
    <source>
        <dbReference type="Proteomes" id="UP000237347"/>
    </source>
</evidence>
<reference evidence="1 2" key="1">
    <citation type="journal article" date="2018" name="Sci. Data">
        <title>The draft genome sequence of cork oak.</title>
        <authorList>
            <person name="Ramos A.M."/>
            <person name="Usie A."/>
            <person name="Barbosa P."/>
            <person name="Barros P.M."/>
            <person name="Capote T."/>
            <person name="Chaves I."/>
            <person name="Simoes F."/>
            <person name="Abreu I."/>
            <person name="Carrasquinho I."/>
            <person name="Faro C."/>
            <person name="Guimaraes J.B."/>
            <person name="Mendonca D."/>
            <person name="Nobrega F."/>
            <person name="Rodrigues L."/>
            <person name="Saibo N.J.M."/>
            <person name="Varela M.C."/>
            <person name="Egas C."/>
            <person name="Matos J."/>
            <person name="Miguel C.M."/>
            <person name="Oliveira M.M."/>
            <person name="Ricardo C.P."/>
            <person name="Goncalves S."/>
        </authorList>
    </citation>
    <scope>NUCLEOTIDE SEQUENCE [LARGE SCALE GENOMIC DNA]</scope>
    <source>
        <strain evidence="2">cv. HL8</strain>
    </source>
</reference>
<evidence type="ECO:0000313" key="1">
    <source>
        <dbReference type="EMBL" id="KAK7844814.1"/>
    </source>
</evidence>
<organism evidence="1 2">
    <name type="scientific">Quercus suber</name>
    <name type="common">Cork oak</name>
    <dbReference type="NCBI Taxonomy" id="58331"/>
    <lineage>
        <taxon>Eukaryota</taxon>
        <taxon>Viridiplantae</taxon>
        <taxon>Streptophyta</taxon>
        <taxon>Embryophyta</taxon>
        <taxon>Tracheophyta</taxon>
        <taxon>Spermatophyta</taxon>
        <taxon>Magnoliopsida</taxon>
        <taxon>eudicotyledons</taxon>
        <taxon>Gunneridae</taxon>
        <taxon>Pentapetalae</taxon>
        <taxon>rosids</taxon>
        <taxon>fabids</taxon>
        <taxon>Fagales</taxon>
        <taxon>Fagaceae</taxon>
        <taxon>Quercus</taxon>
    </lineage>
</organism>
<protein>
    <submittedName>
        <fullName evidence="1">Uncharacterized protein</fullName>
    </submittedName>
</protein>
<dbReference type="AlphaFoldDB" id="A0AAW0L1M3"/>
<proteinExistence type="predicted"/>
<accession>A0AAW0L1M3</accession>
<sequence>MCHLSIYCQFQRTNLMAHFHLT</sequence>
<dbReference type="EMBL" id="PKMF04000179">
    <property type="protein sequence ID" value="KAK7844814.1"/>
    <property type="molecule type" value="Genomic_DNA"/>
</dbReference>
<comment type="caution">
    <text evidence="1">The sequence shown here is derived from an EMBL/GenBank/DDBJ whole genome shotgun (WGS) entry which is preliminary data.</text>
</comment>
<gene>
    <name evidence="1" type="ORF">CFP56_010317</name>
</gene>
<name>A0AAW0L1M3_QUESU</name>
<keyword evidence="2" id="KW-1185">Reference proteome</keyword>